<gene>
    <name evidence="1" type="ORF">KCG35_21835</name>
</gene>
<dbReference type="EMBL" id="JAGSOY010000097">
    <property type="protein sequence ID" value="MBU2713706.1"/>
    <property type="molecule type" value="Genomic_DNA"/>
</dbReference>
<name>A0ABS5ZI12_9GAMM</name>
<organism evidence="1 2">
    <name type="scientific">Zooshikella harenae</name>
    <dbReference type="NCBI Taxonomy" id="2827238"/>
    <lineage>
        <taxon>Bacteria</taxon>
        <taxon>Pseudomonadati</taxon>
        <taxon>Pseudomonadota</taxon>
        <taxon>Gammaproteobacteria</taxon>
        <taxon>Oceanospirillales</taxon>
        <taxon>Zooshikellaceae</taxon>
        <taxon>Zooshikella</taxon>
    </lineage>
</organism>
<evidence type="ECO:0000313" key="2">
    <source>
        <dbReference type="Proteomes" id="UP000690515"/>
    </source>
</evidence>
<keyword evidence="2" id="KW-1185">Reference proteome</keyword>
<accession>A0ABS5ZI12</accession>
<dbReference type="RefSeq" id="WP_215821991.1">
    <property type="nucleotide sequence ID" value="NZ_JAGSOY010000097.1"/>
</dbReference>
<dbReference type="Proteomes" id="UP000690515">
    <property type="component" value="Unassembled WGS sequence"/>
</dbReference>
<sequence length="35" mass="4126">MSYPTGRHVIFYQVNSSDLEILRITHQSSDIIKYI</sequence>
<dbReference type="InterPro" id="IPR035093">
    <property type="entry name" value="RelE/ParE_toxin_dom_sf"/>
</dbReference>
<comment type="caution">
    <text evidence="1">The sequence shown here is derived from an EMBL/GenBank/DDBJ whole genome shotgun (WGS) entry which is preliminary data.</text>
</comment>
<protein>
    <submittedName>
        <fullName evidence="1">Type II toxin-antitoxin system RelE/ParE family toxin</fullName>
    </submittedName>
</protein>
<reference evidence="1 2" key="1">
    <citation type="submission" date="2021-04" db="EMBL/GenBank/DDBJ databases">
        <authorList>
            <person name="Pira H."/>
            <person name="Risdian C."/>
            <person name="Wink J."/>
        </authorList>
    </citation>
    <scope>NUCLEOTIDE SEQUENCE [LARGE SCALE GENOMIC DNA]</scope>
    <source>
        <strain evidence="1 2">WH53</strain>
    </source>
</reference>
<evidence type="ECO:0000313" key="1">
    <source>
        <dbReference type="EMBL" id="MBU2713706.1"/>
    </source>
</evidence>
<dbReference type="Gene3D" id="3.30.2310.20">
    <property type="entry name" value="RelE-like"/>
    <property type="match status" value="1"/>
</dbReference>
<proteinExistence type="predicted"/>